<evidence type="ECO:0000313" key="9">
    <source>
        <dbReference type="EMBL" id="ODG90462.1"/>
    </source>
</evidence>
<evidence type="ECO:0000256" key="8">
    <source>
        <dbReference type="SAM" id="Phobius"/>
    </source>
</evidence>
<accession>A0ABX2ZPQ7</accession>
<feature type="transmembrane region" description="Helical" evidence="8">
    <location>
        <begin position="81"/>
        <end position="101"/>
    </location>
</feature>
<keyword evidence="10" id="KW-1185">Reference proteome</keyword>
<evidence type="ECO:0000256" key="2">
    <source>
        <dbReference type="ARBA" id="ARBA00007935"/>
    </source>
</evidence>
<keyword evidence="7 8" id="KW-0472">Membrane</keyword>
<keyword evidence="3" id="KW-0813">Transport</keyword>
<dbReference type="SUPFAM" id="SSF81345">
    <property type="entry name" value="ABC transporter involved in vitamin B12 uptake, BtuC"/>
    <property type="match status" value="1"/>
</dbReference>
<dbReference type="Pfam" id="PF01032">
    <property type="entry name" value="FecCD"/>
    <property type="match status" value="1"/>
</dbReference>
<dbReference type="Gene3D" id="1.10.3470.10">
    <property type="entry name" value="ABC transporter involved in vitamin B12 uptake, BtuC"/>
    <property type="match status" value="1"/>
</dbReference>
<dbReference type="PANTHER" id="PTHR30472">
    <property type="entry name" value="FERRIC ENTEROBACTIN TRANSPORT SYSTEM PERMEASE PROTEIN"/>
    <property type="match status" value="1"/>
</dbReference>
<feature type="transmembrane region" description="Helical" evidence="8">
    <location>
        <begin position="302"/>
        <end position="324"/>
    </location>
</feature>
<comment type="similarity">
    <text evidence="2">Belongs to the binding-protein-dependent transport system permease family. FecCD subfamily.</text>
</comment>
<evidence type="ECO:0000256" key="3">
    <source>
        <dbReference type="ARBA" id="ARBA00022448"/>
    </source>
</evidence>
<keyword evidence="4" id="KW-1003">Cell membrane</keyword>
<name>A0ABX2ZPQ7_9BACI</name>
<feature type="transmembrane region" description="Helical" evidence="8">
    <location>
        <begin position="113"/>
        <end position="133"/>
    </location>
</feature>
<keyword evidence="5 8" id="KW-0812">Transmembrane</keyword>
<gene>
    <name evidence="9" type="ORF">BED47_11325</name>
</gene>
<feature type="transmembrane region" description="Helical" evidence="8">
    <location>
        <begin position="330"/>
        <end position="348"/>
    </location>
</feature>
<evidence type="ECO:0000256" key="4">
    <source>
        <dbReference type="ARBA" id="ARBA00022475"/>
    </source>
</evidence>
<comment type="caution">
    <text evidence="9">The sequence shown here is derived from an EMBL/GenBank/DDBJ whole genome shotgun (WGS) entry which is preliminary data.</text>
</comment>
<reference evidence="9 10" key="1">
    <citation type="submission" date="2016-07" db="EMBL/GenBank/DDBJ databases">
        <authorList>
            <person name="Townsley L."/>
            <person name="Shank E.A."/>
        </authorList>
    </citation>
    <scope>NUCLEOTIDE SEQUENCE [LARGE SCALE GENOMIC DNA]</scope>
    <source>
        <strain evidence="9 10">CH01</strain>
    </source>
</reference>
<dbReference type="CDD" id="cd06550">
    <property type="entry name" value="TM_ABC_iron-siderophores_like"/>
    <property type="match status" value="1"/>
</dbReference>
<keyword evidence="6 8" id="KW-1133">Transmembrane helix</keyword>
<evidence type="ECO:0000256" key="1">
    <source>
        <dbReference type="ARBA" id="ARBA00004651"/>
    </source>
</evidence>
<evidence type="ECO:0000256" key="6">
    <source>
        <dbReference type="ARBA" id="ARBA00022989"/>
    </source>
</evidence>
<dbReference type="PANTHER" id="PTHR30472:SF1">
    <property type="entry name" value="FE(3+) DICITRATE TRANSPORT SYSTEM PERMEASE PROTEIN FECC-RELATED"/>
    <property type="match status" value="1"/>
</dbReference>
<comment type="subcellular location">
    <subcellularLocation>
        <location evidence="1">Cell membrane</location>
        <topology evidence="1">Multi-pass membrane protein</topology>
    </subcellularLocation>
</comment>
<feature type="transmembrane region" description="Helical" evidence="8">
    <location>
        <begin position="30"/>
        <end position="61"/>
    </location>
</feature>
<dbReference type="InterPro" id="IPR037294">
    <property type="entry name" value="ABC_BtuC-like"/>
</dbReference>
<dbReference type="EMBL" id="MDKC01000034">
    <property type="protein sequence ID" value="ODG90462.1"/>
    <property type="molecule type" value="Genomic_DNA"/>
</dbReference>
<evidence type="ECO:0000256" key="5">
    <source>
        <dbReference type="ARBA" id="ARBA00022692"/>
    </source>
</evidence>
<organism evidence="9 10">
    <name type="scientific">Gottfriedia luciferensis</name>
    <dbReference type="NCBI Taxonomy" id="178774"/>
    <lineage>
        <taxon>Bacteria</taxon>
        <taxon>Bacillati</taxon>
        <taxon>Bacillota</taxon>
        <taxon>Bacilli</taxon>
        <taxon>Bacillales</taxon>
        <taxon>Bacillaceae</taxon>
        <taxon>Gottfriedia</taxon>
    </lineage>
</organism>
<feature type="transmembrane region" description="Helical" evidence="8">
    <location>
        <begin position="139"/>
        <end position="158"/>
    </location>
</feature>
<sequence>MTAMKQPKNKTTQVVEENKKTITSMRLQRFLGFIVALLLLVAVVFLSLMIGAKSIPFGVVWDALFSPNNSYDHTIIHNSRIPRTLIALIVGPAFGLAGALIQVLTRNPLADPGILGVNAGAAFAVAIGVGVFSVTSMSAYMWFALTGALIATIAVYVISGGAGKKAPTPVQITLAGVALGATLSGITTSLTLINSKAFARMLNWSVGTLARRSLDDLWLVLPILIVGALLAFVITPALNAIAFGDDRASSLGVNVGVTRAVGLIAITLLAGGATAIAGPIGFIGLMVPHCVRWFVGPDQFWIFLYSIVAAPIILILSDIIGRVVLLPSEVPVGIITGLVGAPILLILVRRRKASGL</sequence>
<dbReference type="InterPro" id="IPR000522">
    <property type="entry name" value="ABC_transptr_permease_BtuC"/>
</dbReference>
<dbReference type="Proteomes" id="UP000094580">
    <property type="component" value="Unassembled WGS sequence"/>
</dbReference>
<evidence type="ECO:0000313" key="10">
    <source>
        <dbReference type="Proteomes" id="UP000094580"/>
    </source>
</evidence>
<feature type="transmembrane region" description="Helical" evidence="8">
    <location>
        <begin position="170"/>
        <end position="193"/>
    </location>
</feature>
<evidence type="ECO:0000256" key="7">
    <source>
        <dbReference type="ARBA" id="ARBA00023136"/>
    </source>
</evidence>
<protein>
    <submittedName>
        <fullName evidence="9">ABC transporter permease</fullName>
    </submittedName>
</protein>
<proteinExistence type="inferred from homology"/>
<feature type="transmembrane region" description="Helical" evidence="8">
    <location>
        <begin position="217"/>
        <end position="239"/>
    </location>
</feature>